<keyword evidence="2" id="KW-0808">Transferase</keyword>
<dbReference type="AlphaFoldDB" id="A0A5C3MXI0"/>
<name>A0A5C3MXI0_9AGAM</name>
<dbReference type="Gene3D" id="3.40.50.880">
    <property type="match status" value="1"/>
</dbReference>
<dbReference type="InterPro" id="IPR029010">
    <property type="entry name" value="ThuA-like"/>
</dbReference>
<keyword evidence="3" id="KW-1185">Reference proteome</keyword>
<dbReference type="Proteomes" id="UP000305948">
    <property type="component" value="Unassembled WGS sequence"/>
</dbReference>
<sequence length="249" mass="26979">MVARILLYSATKGYRHDSIPASIEALKGKGASINVEFDATEDETWFRDDKLAQYDAVIFLNSCGDVLDDEGIAAFQRYLDNGGNFVGIHCAAATCENAPCVGKSLGAYFDYHPPLQESIVEVIDKSHPSTAHLPSQWRVLDEMYNFKSDPRAVGAKVIITADESSYDDPGPRKFDHGSPHPIAWYQERGAGIQSGGTAGRSFFTGLGHSIEIWSDETFLSHVLGGITWTLESGTTKAFNPSGKVGNGGN</sequence>
<keyword evidence="2" id="KW-0315">Glutamine amidotransferase</keyword>
<accession>A0A5C3MXI0</accession>
<evidence type="ECO:0000259" key="1">
    <source>
        <dbReference type="Pfam" id="PF06283"/>
    </source>
</evidence>
<protein>
    <submittedName>
        <fullName evidence="2">Class I glutamine amidotransferase-like protein</fullName>
    </submittedName>
</protein>
<dbReference type="PANTHER" id="PTHR40469:SF2">
    <property type="entry name" value="GALACTOSE-BINDING DOMAIN-LIKE SUPERFAMILY PROTEIN"/>
    <property type="match status" value="1"/>
</dbReference>
<reference evidence="2 3" key="1">
    <citation type="journal article" date="2019" name="Nat. Ecol. Evol.">
        <title>Megaphylogeny resolves global patterns of mushroom evolution.</title>
        <authorList>
            <person name="Varga T."/>
            <person name="Krizsan K."/>
            <person name="Foldi C."/>
            <person name="Dima B."/>
            <person name="Sanchez-Garcia M."/>
            <person name="Sanchez-Ramirez S."/>
            <person name="Szollosi G.J."/>
            <person name="Szarkandi J.G."/>
            <person name="Papp V."/>
            <person name="Albert L."/>
            <person name="Andreopoulos W."/>
            <person name="Angelini C."/>
            <person name="Antonin V."/>
            <person name="Barry K.W."/>
            <person name="Bougher N.L."/>
            <person name="Buchanan P."/>
            <person name="Buyck B."/>
            <person name="Bense V."/>
            <person name="Catcheside P."/>
            <person name="Chovatia M."/>
            <person name="Cooper J."/>
            <person name="Damon W."/>
            <person name="Desjardin D."/>
            <person name="Finy P."/>
            <person name="Geml J."/>
            <person name="Haridas S."/>
            <person name="Hughes K."/>
            <person name="Justo A."/>
            <person name="Karasinski D."/>
            <person name="Kautmanova I."/>
            <person name="Kiss B."/>
            <person name="Kocsube S."/>
            <person name="Kotiranta H."/>
            <person name="LaButti K.M."/>
            <person name="Lechner B.E."/>
            <person name="Liimatainen K."/>
            <person name="Lipzen A."/>
            <person name="Lukacs Z."/>
            <person name="Mihaltcheva S."/>
            <person name="Morgado L.N."/>
            <person name="Niskanen T."/>
            <person name="Noordeloos M.E."/>
            <person name="Ohm R.A."/>
            <person name="Ortiz-Santana B."/>
            <person name="Ovrebo C."/>
            <person name="Racz N."/>
            <person name="Riley R."/>
            <person name="Savchenko A."/>
            <person name="Shiryaev A."/>
            <person name="Soop K."/>
            <person name="Spirin V."/>
            <person name="Szebenyi C."/>
            <person name="Tomsovsky M."/>
            <person name="Tulloss R.E."/>
            <person name="Uehling J."/>
            <person name="Grigoriev I.V."/>
            <person name="Vagvolgyi C."/>
            <person name="Papp T."/>
            <person name="Martin F.M."/>
            <person name="Miettinen O."/>
            <person name="Hibbett D.S."/>
            <person name="Nagy L.G."/>
        </authorList>
    </citation>
    <scope>NUCLEOTIDE SEQUENCE [LARGE SCALE GENOMIC DNA]</scope>
    <source>
        <strain evidence="2 3">OMC1185</strain>
    </source>
</reference>
<proteinExistence type="predicted"/>
<dbReference type="SUPFAM" id="SSF52317">
    <property type="entry name" value="Class I glutamine amidotransferase-like"/>
    <property type="match status" value="1"/>
</dbReference>
<dbReference type="GO" id="GO:0016740">
    <property type="term" value="F:transferase activity"/>
    <property type="evidence" value="ECO:0007669"/>
    <property type="project" value="UniProtKB-KW"/>
</dbReference>
<dbReference type="EMBL" id="ML213514">
    <property type="protein sequence ID" value="TFK49890.1"/>
    <property type="molecule type" value="Genomic_DNA"/>
</dbReference>
<organism evidence="2 3">
    <name type="scientific">Heliocybe sulcata</name>
    <dbReference type="NCBI Taxonomy" id="5364"/>
    <lineage>
        <taxon>Eukaryota</taxon>
        <taxon>Fungi</taxon>
        <taxon>Dikarya</taxon>
        <taxon>Basidiomycota</taxon>
        <taxon>Agaricomycotina</taxon>
        <taxon>Agaricomycetes</taxon>
        <taxon>Gloeophyllales</taxon>
        <taxon>Gloeophyllaceae</taxon>
        <taxon>Heliocybe</taxon>
    </lineage>
</organism>
<evidence type="ECO:0000313" key="3">
    <source>
        <dbReference type="Proteomes" id="UP000305948"/>
    </source>
</evidence>
<dbReference type="Pfam" id="PF06283">
    <property type="entry name" value="ThuA"/>
    <property type="match status" value="1"/>
</dbReference>
<gene>
    <name evidence="2" type="ORF">OE88DRAFT_1736201</name>
</gene>
<dbReference type="PANTHER" id="PTHR40469">
    <property type="entry name" value="SECRETED GLYCOSYL HYDROLASE"/>
    <property type="match status" value="1"/>
</dbReference>
<feature type="domain" description="ThuA-like" evidence="1">
    <location>
        <begin position="4"/>
        <end position="229"/>
    </location>
</feature>
<dbReference type="InterPro" id="IPR029062">
    <property type="entry name" value="Class_I_gatase-like"/>
</dbReference>
<dbReference type="OrthoDB" id="3482285at2759"/>
<evidence type="ECO:0000313" key="2">
    <source>
        <dbReference type="EMBL" id="TFK49890.1"/>
    </source>
</evidence>